<feature type="domain" description="Thioredoxin" evidence="7">
    <location>
        <begin position="20"/>
        <end position="214"/>
    </location>
</feature>
<organism evidence="8 9">
    <name type="scientific">Candidatus Roizmanbacteria bacterium CG10_big_fil_rev_8_21_14_0_10_45_7</name>
    <dbReference type="NCBI Taxonomy" id="1974854"/>
    <lineage>
        <taxon>Bacteria</taxon>
        <taxon>Candidatus Roizmaniibacteriota</taxon>
    </lineage>
</organism>
<evidence type="ECO:0000256" key="5">
    <source>
        <dbReference type="ARBA" id="ARBA00023284"/>
    </source>
</evidence>
<gene>
    <name evidence="8" type="ORF">COU89_03240</name>
</gene>
<sequence>MNSETKTLVGIGTITLAILVGVIYAVSLFSNKVVEPKKVDTSLLIRPNSNSIRVKNAPVTLVEFTDLQCPACGAAYPIVKQILKDNKGKITFVARNFPLVNTHKNAFPAALAAEAAGAQGKYWEMYDKLYETQNAWSDSTDLRAVFIGYAQELKLNEEQFITDFDEQKFKEKINTDMADGNAVGVNATPTFFINGVKFEGSYNELSEAINQIISAN</sequence>
<keyword evidence="6" id="KW-0812">Transmembrane</keyword>
<dbReference type="InterPro" id="IPR012336">
    <property type="entry name" value="Thioredoxin-like_fold"/>
</dbReference>
<keyword evidence="6" id="KW-0472">Membrane</keyword>
<accession>A0A2M8KU69</accession>
<evidence type="ECO:0000256" key="2">
    <source>
        <dbReference type="ARBA" id="ARBA00022729"/>
    </source>
</evidence>
<dbReference type="Gene3D" id="3.40.30.10">
    <property type="entry name" value="Glutaredoxin"/>
    <property type="match status" value="1"/>
</dbReference>
<feature type="transmembrane region" description="Helical" evidence="6">
    <location>
        <begin position="7"/>
        <end position="29"/>
    </location>
</feature>
<evidence type="ECO:0000256" key="3">
    <source>
        <dbReference type="ARBA" id="ARBA00023002"/>
    </source>
</evidence>
<dbReference type="PANTHER" id="PTHR13887">
    <property type="entry name" value="GLUTATHIONE S-TRANSFERASE KAPPA"/>
    <property type="match status" value="1"/>
</dbReference>
<evidence type="ECO:0000313" key="9">
    <source>
        <dbReference type="Proteomes" id="UP000231569"/>
    </source>
</evidence>
<reference evidence="9" key="1">
    <citation type="submission" date="2017-09" db="EMBL/GenBank/DDBJ databases">
        <title>Depth-based differentiation of microbial function through sediment-hosted aquifers and enrichment of novel symbionts in the deep terrestrial subsurface.</title>
        <authorList>
            <person name="Probst A.J."/>
            <person name="Ladd B."/>
            <person name="Jarett J.K."/>
            <person name="Geller-Mcgrath D.E."/>
            <person name="Sieber C.M.K."/>
            <person name="Emerson J.B."/>
            <person name="Anantharaman K."/>
            <person name="Thomas B.C."/>
            <person name="Malmstrom R."/>
            <person name="Stieglmeier M."/>
            <person name="Klingl A."/>
            <person name="Woyke T."/>
            <person name="Ryan C.M."/>
            <person name="Banfield J.F."/>
        </authorList>
    </citation>
    <scope>NUCLEOTIDE SEQUENCE [LARGE SCALE GENOMIC DNA]</scope>
</reference>
<dbReference type="InterPro" id="IPR036249">
    <property type="entry name" value="Thioredoxin-like_sf"/>
</dbReference>
<proteinExistence type="inferred from homology"/>
<dbReference type="AlphaFoldDB" id="A0A2M8KU69"/>
<dbReference type="Pfam" id="PF13462">
    <property type="entry name" value="Thioredoxin_4"/>
    <property type="match status" value="1"/>
</dbReference>
<keyword evidence="5" id="KW-0676">Redox-active center</keyword>
<dbReference type="EMBL" id="PFEE01000067">
    <property type="protein sequence ID" value="PJE63449.1"/>
    <property type="molecule type" value="Genomic_DNA"/>
</dbReference>
<comment type="similarity">
    <text evidence="1">Belongs to the thioredoxin family. DsbA subfamily.</text>
</comment>
<evidence type="ECO:0000256" key="1">
    <source>
        <dbReference type="ARBA" id="ARBA00005791"/>
    </source>
</evidence>
<dbReference type="Proteomes" id="UP000231569">
    <property type="component" value="Unassembled WGS sequence"/>
</dbReference>
<keyword evidence="6" id="KW-1133">Transmembrane helix</keyword>
<evidence type="ECO:0000313" key="8">
    <source>
        <dbReference type="EMBL" id="PJE63449.1"/>
    </source>
</evidence>
<comment type="caution">
    <text evidence="8">The sequence shown here is derived from an EMBL/GenBank/DDBJ whole genome shotgun (WGS) entry which is preliminary data.</text>
</comment>
<name>A0A2M8KU69_9BACT</name>
<evidence type="ECO:0000259" key="7">
    <source>
        <dbReference type="PROSITE" id="PS51352"/>
    </source>
</evidence>
<dbReference type="SUPFAM" id="SSF52833">
    <property type="entry name" value="Thioredoxin-like"/>
    <property type="match status" value="1"/>
</dbReference>
<dbReference type="InterPro" id="IPR013766">
    <property type="entry name" value="Thioredoxin_domain"/>
</dbReference>
<keyword evidence="2" id="KW-0732">Signal</keyword>
<protein>
    <submittedName>
        <fullName evidence="8">Disulfide bond formation protein DsbA</fullName>
    </submittedName>
</protein>
<dbReference type="PROSITE" id="PS51352">
    <property type="entry name" value="THIOREDOXIN_2"/>
    <property type="match status" value="1"/>
</dbReference>
<evidence type="ECO:0000256" key="4">
    <source>
        <dbReference type="ARBA" id="ARBA00023157"/>
    </source>
</evidence>
<keyword evidence="4" id="KW-1015">Disulfide bond</keyword>
<evidence type="ECO:0000256" key="6">
    <source>
        <dbReference type="SAM" id="Phobius"/>
    </source>
</evidence>
<dbReference type="PANTHER" id="PTHR13887:SF14">
    <property type="entry name" value="DISULFIDE BOND FORMATION PROTEIN D"/>
    <property type="match status" value="1"/>
</dbReference>
<keyword evidence="3" id="KW-0560">Oxidoreductase</keyword>
<dbReference type="GO" id="GO:0016491">
    <property type="term" value="F:oxidoreductase activity"/>
    <property type="evidence" value="ECO:0007669"/>
    <property type="project" value="UniProtKB-KW"/>
</dbReference>